<evidence type="ECO:0000256" key="1">
    <source>
        <dbReference type="SAM" id="MobiDB-lite"/>
    </source>
</evidence>
<reference evidence="2 3" key="1">
    <citation type="submission" date="2024-06" db="EMBL/GenBank/DDBJ databases">
        <title>The Natural Products Discovery Center: Release of the First 8490 Sequenced Strains for Exploring Actinobacteria Biosynthetic Diversity.</title>
        <authorList>
            <person name="Kalkreuter E."/>
            <person name="Kautsar S.A."/>
            <person name="Yang D."/>
            <person name="Bader C.D."/>
            <person name="Teijaro C.N."/>
            <person name="Fluegel L."/>
            <person name="Davis C.M."/>
            <person name="Simpson J.R."/>
            <person name="Lauterbach L."/>
            <person name="Steele A.D."/>
            <person name="Gui C."/>
            <person name="Meng S."/>
            <person name="Li G."/>
            <person name="Viehrig K."/>
            <person name="Ye F."/>
            <person name="Su P."/>
            <person name="Kiefer A.F."/>
            <person name="Nichols A."/>
            <person name="Cepeda A.J."/>
            <person name="Yan W."/>
            <person name="Fan B."/>
            <person name="Jiang Y."/>
            <person name="Adhikari A."/>
            <person name="Zheng C.-J."/>
            <person name="Schuster L."/>
            <person name="Cowan T.M."/>
            <person name="Smanski M.J."/>
            <person name="Chevrette M.G."/>
            <person name="De Carvalho L.P.S."/>
            <person name="Shen B."/>
        </authorList>
    </citation>
    <scope>NUCLEOTIDE SEQUENCE [LARGE SCALE GENOMIC DNA]</scope>
    <source>
        <strain evidence="2 3">NPDC005137</strain>
    </source>
</reference>
<gene>
    <name evidence="2" type="ORF">ABZV61_26660</name>
</gene>
<organism evidence="2 3">
    <name type="scientific">Streptomyces sp. 900116325</name>
    <dbReference type="NCBI Taxonomy" id="3154295"/>
    <lineage>
        <taxon>Bacteria</taxon>
        <taxon>Bacillati</taxon>
        <taxon>Actinomycetota</taxon>
        <taxon>Actinomycetes</taxon>
        <taxon>Kitasatosporales</taxon>
        <taxon>Streptomycetaceae</taxon>
        <taxon>Streptomyces</taxon>
    </lineage>
</organism>
<sequence>MQTIDDPEGTELKFSSPPSPQTVHTSGMAWAAADVQQFTDAEHHPVGHSGTEGRMTGTAPPQGTHPEGEHGTRVMSLGVGTIRTGSGRNLASPDRNVLRKDIWCTEYLLHQWFVIA</sequence>
<evidence type="ECO:0000313" key="3">
    <source>
        <dbReference type="Proteomes" id="UP001550044"/>
    </source>
</evidence>
<name>A0ABV2UEM2_9ACTN</name>
<feature type="region of interest" description="Disordered" evidence="1">
    <location>
        <begin position="1"/>
        <end position="72"/>
    </location>
</feature>
<dbReference type="Proteomes" id="UP001550044">
    <property type="component" value="Unassembled WGS sequence"/>
</dbReference>
<keyword evidence="3" id="KW-1185">Reference proteome</keyword>
<evidence type="ECO:0000313" key="2">
    <source>
        <dbReference type="EMBL" id="MET8436299.1"/>
    </source>
</evidence>
<comment type="caution">
    <text evidence="2">The sequence shown here is derived from an EMBL/GenBank/DDBJ whole genome shotgun (WGS) entry which is preliminary data.</text>
</comment>
<proteinExistence type="predicted"/>
<dbReference type="EMBL" id="JBEXIP010000024">
    <property type="protein sequence ID" value="MET8436299.1"/>
    <property type="molecule type" value="Genomic_DNA"/>
</dbReference>
<protein>
    <submittedName>
        <fullName evidence="2">Uncharacterized protein</fullName>
    </submittedName>
</protein>
<accession>A0ABV2UEM2</accession>
<dbReference type="RefSeq" id="WP_356503794.1">
    <property type="nucleotide sequence ID" value="NZ_JBEXEF010000178.1"/>
</dbReference>